<dbReference type="PANTHER" id="PTHR21027">
    <property type="entry name" value="TRNA-SPLICING ENDONUCLEASE SUBUNIT SEN54"/>
    <property type="match status" value="1"/>
</dbReference>
<dbReference type="PANTHER" id="PTHR21027:SF1">
    <property type="entry name" value="TRNA-SPLICING ENDONUCLEASE SUBUNIT SEN54"/>
    <property type="match status" value="1"/>
</dbReference>
<name>A0A9Q1KNG6_9CARY</name>
<comment type="similarity">
    <text evidence="1">Belongs to the SEN54 family.</text>
</comment>
<keyword evidence="5" id="KW-1185">Reference proteome</keyword>
<dbReference type="InterPro" id="IPR024337">
    <property type="entry name" value="tRNA_splic_suSen54"/>
</dbReference>
<evidence type="ECO:0000256" key="2">
    <source>
        <dbReference type="ARBA" id="ARBA00022694"/>
    </source>
</evidence>
<gene>
    <name evidence="4" type="ORF">Cgig2_019756</name>
</gene>
<evidence type="ECO:0000313" key="5">
    <source>
        <dbReference type="Proteomes" id="UP001153076"/>
    </source>
</evidence>
<dbReference type="Pfam" id="PF12928">
    <property type="entry name" value="tRNA_int_end_N2"/>
    <property type="match status" value="1"/>
</dbReference>
<evidence type="ECO:0000259" key="3">
    <source>
        <dbReference type="Pfam" id="PF12928"/>
    </source>
</evidence>
<comment type="caution">
    <text evidence="4">The sequence shown here is derived from an EMBL/GenBank/DDBJ whole genome shotgun (WGS) entry which is preliminary data.</text>
</comment>
<dbReference type="AlphaFoldDB" id="A0A9Q1KNG6"/>
<dbReference type="GO" id="GO:0000379">
    <property type="term" value="P:tRNA-type intron splice site recognition and cleavage"/>
    <property type="evidence" value="ECO:0007669"/>
    <property type="project" value="TreeGrafter"/>
</dbReference>
<evidence type="ECO:0000313" key="4">
    <source>
        <dbReference type="EMBL" id="KAJ8446603.1"/>
    </source>
</evidence>
<dbReference type="EMBL" id="JAKOGI010000052">
    <property type="protein sequence ID" value="KAJ8446603.1"/>
    <property type="molecule type" value="Genomic_DNA"/>
</dbReference>
<dbReference type="Proteomes" id="UP001153076">
    <property type="component" value="Unassembled WGS sequence"/>
</dbReference>
<keyword evidence="2" id="KW-0819">tRNA processing</keyword>
<proteinExistence type="inferred from homology"/>
<organism evidence="4 5">
    <name type="scientific">Carnegiea gigantea</name>
    <dbReference type="NCBI Taxonomy" id="171969"/>
    <lineage>
        <taxon>Eukaryota</taxon>
        <taxon>Viridiplantae</taxon>
        <taxon>Streptophyta</taxon>
        <taxon>Embryophyta</taxon>
        <taxon>Tracheophyta</taxon>
        <taxon>Spermatophyta</taxon>
        <taxon>Magnoliopsida</taxon>
        <taxon>eudicotyledons</taxon>
        <taxon>Gunneridae</taxon>
        <taxon>Pentapetalae</taxon>
        <taxon>Caryophyllales</taxon>
        <taxon>Cactineae</taxon>
        <taxon>Cactaceae</taxon>
        <taxon>Cactoideae</taxon>
        <taxon>Echinocereeae</taxon>
        <taxon>Carnegiea</taxon>
    </lineage>
</organism>
<dbReference type="InterPro" id="IPR024336">
    <property type="entry name" value="tRNA_splic_suSen54_N"/>
</dbReference>
<protein>
    <recommendedName>
        <fullName evidence="3">tRNA-splicing endonuclease subunit Sen54 N-terminal domain-containing protein</fullName>
    </recommendedName>
</protein>
<evidence type="ECO:0000256" key="1">
    <source>
        <dbReference type="ARBA" id="ARBA00005736"/>
    </source>
</evidence>
<accession>A0A9Q1KNG6</accession>
<reference evidence="4" key="1">
    <citation type="submission" date="2022-04" db="EMBL/GenBank/DDBJ databases">
        <title>Carnegiea gigantea Genome sequencing and assembly v2.</title>
        <authorList>
            <person name="Copetti D."/>
            <person name="Sanderson M.J."/>
            <person name="Burquez A."/>
            <person name="Wojciechowski M.F."/>
        </authorList>
    </citation>
    <scope>NUCLEOTIDE SEQUENCE</scope>
    <source>
        <strain evidence="4">SGP5-SGP5p</strain>
        <tissue evidence="4">Aerial part</tissue>
    </source>
</reference>
<dbReference type="OrthoDB" id="408683at2759"/>
<dbReference type="GO" id="GO:0000214">
    <property type="term" value="C:tRNA-intron endonuclease complex"/>
    <property type="evidence" value="ECO:0007669"/>
    <property type="project" value="TreeGrafter"/>
</dbReference>
<feature type="domain" description="tRNA-splicing endonuclease subunit Sen54 N-terminal" evidence="3">
    <location>
        <begin position="52"/>
        <end position="113"/>
    </location>
</feature>
<sequence length="279" mass="31418">MEFSQDTTEFVSNICRMEAAEEWSSSSGEGLSNSEACLEDSKDEELFYEMGSLSKLQFRKDVSKACWIDEMGMAELLERKGSLFNSMGIIRNGKIYCSTEETLFLAEIGALLLVDENHTTISLKDIYKKVAEGKNGCCWEGFKIYRHLKSLGYIVGRHGIPWSLKSVQSSLMRHEDTFDENSSSKTALDRSTIVPLLKDLHLTEVKPTFELYLPNSRFRKTSPGDPSFVVYLAGGHPPSRLEIEVLEKQCKGIPLKVGHIDHGRVSFFSFDKAELPVLP</sequence>